<keyword evidence="2 10" id="KW-0396">Initiation factor</keyword>
<gene>
    <name evidence="11" type="ORF">MICPUCDRAFT_31535</name>
</gene>
<evidence type="ECO:0000256" key="6">
    <source>
        <dbReference type="ARBA" id="ARBA00023157"/>
    </source>
</evidence>
<dbReference type="GO" id="GO:0000340">
    <property type="term" value="F:RNA 7-methylguanosine cap binding"/>
    <property type="evidence" value="ECO:0007669"/>
    <property type="project" value="TreeGrafter"/>
</dbReference>
<dbReference type="OrthoDB" id="590761at2759"/>
<dbReference type="KEGG" id="mpp:MICPUCDRAFT_31535"/>
<dbReference type="GeneID" id="9681969"/>
<dbReference type="OMA" id="QTEFKMM"/>
<evidence type="ECO:0000256" key="7">
    <source>
        <dbReference type="ARBA" id="ARBA00030245"/>
    </source>
</evidence>
<dbReference type="AlphaFoldDB" id="C1MKP6"/>
<evidence type="ECO:0000256" key="3">
    <source>
        <dbReference type="ARBA" id="ARBA00022845"/>
    </source>
</evidence>
<keyword evidence="4 10" id="KW-0694">RNA-binding</keyword>
<reference evidence="11 12" key="1">
    <citation type="journal article" date="2009" name="Science">
        <title>Green evolution and dynamic adaptations revealed by genomes of the marine picoeukaryotes Micromonas.</title>
        <authorList>
            <person name="Worden A.Z."/>
            <person name="Lee J.H."/>
            <person name="Mock T."/>
            <person name="Rouze P."/>
            <person name="Simmons M.P."/>
            <person name="Aerts A.L."/>
            <person name="Allen A.E."/>
            <person name="Cuvelier M.L."/>
            <person name="Derelle E."/>
            <person name="Everett M.V."/>
            <person name="Foulon E."/>
            <person name="Grimwood J."/>
            <person name="Gundlach H."/>
            <person name="Henrissat B."/>
            <person name="Napoli C."/>
            <person name="McDonald S.M."/>
            <person name="Parker M.S."/>
            <person name="Rombauts S."/>
            <person name="Salamov A."/>
            <person name="Von Dassow P."/>
            <person name="Badger J.H."/>
            <person name="Coutinho P.M."/>
            <person name="Demir E."/>
            <person name="Dubchak I."/>
            <person name="Gentemann C."/>
            <person name="Eikrem W."/>
            <person name="Gready J.E."/>
            <person name="John U."/>
            <person name="Lanier W."/>
            <person name="Lindquist E.A."/>
            <person name="Lucas S."/>
            <person name="Mayer K.F."/>
            <person name="Moreau H."/>
            <person name="Not F."/>
            <person name="Otillar R."/>
            <person name="Panaud O."/>
            <person name="Pangilinan J."/>
            <person name="Paulsen I."/>
            <person name="Piegu B."/>
            <person name="Poliakov A."/>
            <person name="Robbens S."/>
            <person name="Schmutz J."/>
            <person name="Toulza E."/>
            <person name="Wyss T."/>
            <person name="Zelensky A."/>
            <person name="Zhou K."/>
            <person name="Armbrust E.V."/>
            <person name="Bhattacharya D."/>
            <person name="Goodenough U.W."/>
            <person name="Van de Peer Y."/>
            <person name="Grigoriev I.V."/>
        </authorList>
    </citation>
    <scope>NUCLEOTIDE SEQUENCE [LARGE SCALE GENOMIC DNA]</scope>
    <source>
        <strain evidence="11 12">CCMP1545</strain>
    </source>
</reference>
<dbReference type="InterPro" id="IPR023398">
    <property type="entry name" value="TIF_eIF4e-like"/>
</dbReference>
<dbReference type="RefSeq" id="XP_003056032.1">
    <property type="nucleotide sequence ID" value="XM_003055986.1"/>
</dbReference>
<evidence type="ECO:0000256" key="10">
    <source>
        <dbReference type="RuleBase" id="RU004374"/>
    </source>
</evidence>
<dbReference type="GO" id="GO:0016281">
    <property type="term" value="C:eukaryotic translation initiation factor 4F complex"/>
    <property type="evidence" value="ECO:0007669"/>
    <property type="project" value="TreeGrafter"/>
</dbReference>
<dbReference type="PROSITE" id="PS00813">
    <property type="entry name" value="IF4E"/>
    <property type="match status" value="1"/>
</dbReference>
<dbReference type="Proteomes" id="UP000001876">
    <property type="component" value="Unassembled WGS sequence"/>
</dbReference>
<dbReference type="EMBL" id="GG663736">
    <property type="protein sequence ID" value="EEH59408.1"/>
    <property type="molecule type" value="Genomic_DNA"/>
</dbReference>
<keyword evidence="6" id="KW-1015">Disulfide bond</keyword>
<name>C1MKP6_MICPC</name>
<evidence type="ECO:0000256" key="9">
    <source>
        <dbReference type="ARBA" id="ARBA00041713"/>
    </source>
</evidence>
<dbReference type="PANTHER" id="PTHR11960">
    <property type="entry name" value="EUKARYOTIC TRANSLATION INITIATION FACTOR 4E RELATED"/>
    <property type="match status" value="1"/>
</dbReference>
<dbReference type="Gene3D" id="3.30.760.10">
    <property type="entry name" value="RNA Cap, Translation Initiation Factor Eif4e"/>
    <property type="match status" value="1"/>
</dbReference>
<dbReference type="InterPro" id="IPR019770">
    <property type="entry name" value="TIF_eIF_4E_CS"/>
</dbReference>
<protein>
    <recommendedName>
        <fullName evidence="8">eIF-4F 25 kDa subunit</fullName>
    </recommendedName>
    <alternativeName>
        <fullName evidence="9">eIF-4F p26 subunit</fullName>
    </alternativeName>
    <alternativeName>
        <fullName evidence="7">mRNA cap-binding protein</fullName>
    </alternativeName>
</protein>
<accession>C1MKP6</accession>
<comment type="similarity">
    <text evidence="1 10">Belongs to the eukaryotic initiation factor 4E family.</text>
</comment>
<dbReference type="GO" id="GO:0006417">
    <property type="term" value="P:regulation of translation"/>
    <property type="evidence" value="ECO:0007669"/>
    <property type="project" value="UniProtKB-KW"/>
</dbReference>
<proteinExistence type="inferred from homology"/>
<dbReference type="SUPFAM" id="SSF55418">
    <property type="entry name" value="eIF4e-like"/>
    <property type="match status" value="1"/>
</dbReference>
<dbReference type="GO" id="GO:0003743">
    <property type="term" value="F:translation initiation factor activity"/>
    <property type="evidence" value="ECO:0007669"/>
    <property type="project" value="UniProtKB-KW"/>
</dbReference>
<dbReference type="Pfam" id="PF01652">
    <property type="entry name" value="IF4E"/>
    <property type="match status" value="1"/>
</dbReference>
<evidence type="ECO:0000256" key="1">
    <source>
        <dbReference type="ARBA" id="ARBA00009860"/>
    </source>
</evidence>
<dbReference type="InterPro" id="IPR001040">
    <property type="entry name" value="TIF_eIF_4E"/>
</dbReference>
<evidence type="ECO:0000313" key="11">
    <source>
        <dbReference type="EMBL" id="EEH59408.1"/>
    </source>
</evidence>
<evidence type="ECO:0000256" key="4">
    <source>
        <dbReference type="ARBA" id="ARBA00022884"/>
    </source>
</evidence>
<keyword evidence="3" id="KW-0810">Translation regulation</keyword>
<keyword evidence="5 10" id="KW-0648">Protein biosynthesis</keyword>
<evidence type="ECO:0000256" key="2">
    <source>
        <dbReference type="ARBA" id="ARBA00022540"/>
    </source>
</evidence>
<sequence length="197" mass="22842">MTDPDTSPDPDFINKHPLEHTWTLWFDNPNGRQKQATWGQTLRSVYTFNTVEDFWCLYNNILAPSRLIMGTDFHLFKEGIEPKWEDSKCAKGGKWTFLFPKSKEPSMLDDCWLNLLLATIGEQFCEPSEICGAVVSVRQKQHRIALWTKTASNEADQMAIGRHFKTILGMPETEKIGYMVHDDAIRLERRAKDRYTV</sequence>
<evidence type="ECO:0000313" key="12">
    <source>
        <dbReference type="Proteomes" id="UP000001876"/>
    </source>
</evidence>
<organism evidence="12">
    <name type="scientific">Micromonas pusilla (strain CCMP1545)</name>
    <name type="common">Picoplanktonic green alga</name>
    <dbReference type="NCBI Taxonomy" id="564608"/>
    <lineage>
        <taxon>Eukaryota</taxon>
        <taxon>Viridiplantae</taxon>
        <taxon>Chlorophyta</taxon>
        <taxon>Mamiellophyceae</taxon>
        <taxon>Mamiellales</taxon>
        <taxon>Mamiellaceae</taxon>
        <taxon>Micromonas</taxon>
    </lineage>
</organism>
<keyword evidence="12" id="KW-1185">Reference proteome</keyword>
<evidence type="ECO:0000256" key="8">
    <source>
        <dbReference type="ARBA" id="ARBA00032656"/>
    </source>
</evidence>
<dbReference type="FunFam" id="3.30.760.10:FF:000003">
    <property type="entry name" value="Eukaryotic translation initiation factor 4E"/>
    <property type="match status" value="1"/>
</dbReference>
<dbReference type="PANTHER" id="PTHR11960:SF8">
    <property type="entry name" value="EUKARYOTIC TRANSLATION INITIATION FACTOR 4E1-RELATED"/>
    <property type="match status" value="1"/>
</dbReference>
<evidence type="ECO:0000256" key="5">
    <source>
        <dbReference type="ARBA" id="ARBA00022917"/>
    </source>
</evidence>
<dbReference type="STRING" id="564608.C1MKP6"/>
<dbReference type="eggNOG" id="KOG1670">
    <property type="taxonomic scope" value="Eukaryota"/>
</dbReference>